<sequence length="173" mass="19910">MLDPDFAATRCDGLISGREYRIFSEIAERARDEFSMLPTGPDGYGLIHGNFRQDCYLFYKGEVCAIDFHKCCWSYYMADLSITLAGVAGRPDEDMLRHAFLRGYERVRTLPDHYEEWLRLFEAVRLIEHLNLIFRSDDPALRASAPSQLAFVLDWLRSFVHISFAGHSFSGKA</sequence>
<feature type="domain" description="Aminoglycoside phosphotransferase" evidence="1">
    <location>
        <begin position="34"/>
        <end position="110"/>
    </location>
</feature>
<keyword evidence="3" id="KW-1185">Reference proteome</keyword>
<dbReference type="Gene3D" id="3.90.1200.10">
    <property type="match status" value="1"/>
</dbReference>
<reference evidence="2 3" key="1">
    <citation type="journal article" date="2021" name="Int. J. Syst. Evol. Microbiol.">
        <title>Reticulibacter mediterranei gen. nov., sp. nov., within the new family Reticulibacteraceae fam. nov., and Ktedonospora formicarum gen. nov., sp. nov., Ktedonobacter robiniae sp. nov., Dictyobacter formicarum sp. nov. and Dictyobacter arantiisoli sp. nov., belonging to the class Ktedonobacteria.</title>
        <authorList>
            <person name="Yabe S."/>
            <person name="Zheng Y."/>
            <person name="Wang C.M."/>
            <person name="Sakai Y."/>
            <person name="Abe K."/>
            <person name="Yokota A."/>
            <person name="Donadio S."/>
            <person name="Cavaletti L."/>
            <person name="Monciardini P."/>
        </authorList>
    </citation>
    <scope>NUCLEOTIDE SEQUENCE [LARGE SCALE GENOMIC DNA]</scope>
    <source>
        <strain evidence="2 3">SOSP1-9</strain>
    </source>
</reference>
<dbReference type="RefSeq" id="WP_201362842.1">
    <property type="nucleotide sequence ID" value="NZ_BNJJ01000008.1"/>
</dbReference>
<evidence type="ECO:0000259" key="1">
    <source>
        <dbReference type="Pfam" id="PF01636"/>
    </source>
</evidence>
<organism evidence="2 3">
    <name type="scientific">Dictyobacter formicarum</name>
    <dbReference type="NCBI Taxonomy" id="2778368"/>
    <lineage>
        <taxon>Bacteria</taxon>
        <taxon>Bacillati</taxon>
        <taxon>Chloroflexota</taxon>
        <taxon>Ktedonobacteria</taxon>
        <taxon>Ktedonobacterales</taxon>
        <taxon>Dictyobacteraceae</taxon>
        <taxon>Dictyobacter</taxon>
    </lineage>
</organism>
<dbReference type="InterPro" id="IPR011009">
    <property type="entry name" value="Kinase-like_dom_sf"/>
</dbReference>
<dbReference type="Proteomes" id="UP000635565">
    <property type="component" value="Unassembled WGS sequence"/>
</dbReference>
<protein>
    <recommendedName>
        <fullName evidence="1">Aminoglycoside phosphotransferase domain-containing protein</fullName>
    </recommendedName>
</protein>
<dbReference type="InterPro" id="IPR002575">
    <property type="entry name" value="Aminoglycoside_PTrfase"/>
</dbReference>
<name>A0ABQ3VHS1_9CHLR</name>
<dbReference type="Pfam" id="PF01636">
    <property type="entry name" value="APH"/>
    <property type="match status" value="1"/>
</dbReference>
<dbReference type="SUPFAM" id="SSF56112">
    <property type="entry name" value="Protein kinase-like (PK-like)"/>
    <property type="match status" value="1"/>
</dbReference>
<accession>A0ABQ3VHS1</accession>
<evidence type="ECO:0000313" key="3">
    <source>
        <dbReference type="Proteomes" id="UP000635565"/>
    </source>
</evidence>
<dbReference type="EMBL" id="BNJJ01000008">
    <property type="protein sequence ID" value="GHO85178.1"/>
    <property type="molecule type" value="Genomic_DNA"/>
</dbReference>
<proteinExistence type="predicted"/>
<comment type="caution">
    <text evidence="2">The sequence shown here is derived from an EMBL/GenBank/DDBJ whole genome shotgun (WGS) entry which is preliminary data.</text>
</comment>
<gene>
    <name evidence="2" type="ORF">KSZ_31840</name>
</gene>
<evidence type="ECO:0000313" key="2">
    <source>
        <dbReference type="EMBL" id="GHO85178.1"/>
    </source>
</evidence>